<evidence type="ECO:0000313" key="3">
    <source>
        <dbReference type="Proteomes" id="UP000245207"/>
    </source>
</evidence>
<sequence>MSQIPYTQMCDVDPMLDDVTVIARCISTWHSHAKGRPNDPWSLDVVFMDPQVLIYSLLCNRIQATVKKDNMSKFAWLFEEGDCYHIRNFGIRENGGKYPLLLHKYKINFFKNTSLTRIHRFDTNHNGFKFEPFLRFSTSRWAEQEAVGDGKVGGTNDGESVVQFPKEMLIPESDNHVDVVTQQIYPNIMSNLWVPSYFQDRAILAPTHDEVDKVNKHMMSKIDGEERVYYSYDIVSDTDVNFNFDDFNSYVYNIQTRINRLRHHHPLS</sequence>
<keyword evidence="3" id="KW-1185">Reference proteome</keyword>
<evidence type="ECO:0000313" key="2">
    <source>
        <dbReference type="EMBL" id="PWA58625.1"/>
    </source>
</evidence>
<dbReference type="Pfam" id="PF02721">
    <property type="entry name" value="DUF223"/>
    <property type="match status" value="1"/>
</dbReference>
<name>A0A2U1MBJ6_ARTAN</name>
<dbReference type="CDD" id="cd04480">
    <property type="entry name" value="RPA1_DBD_A_like"/>
    <property type="match status" value="1"/>
</dbReference>
<dbReference type="Proteomes" id="UP000245207">
    <property type="component" value="Unassembled WGS sequence"/>
</dbReference>
<comment type="caution">
    <text evidence="2">The sequence shown here is derived from an EMBL/GenBank/DDBJ whole genome shotgun (WGS) entry which is preliminary data.</text>
</comment>
<dbReference type="PANTHER" id="PTHR10492:SF101">
    <property type="entry name" value="ATP-DEPENDENT DNA HELICASE"/>
    <property type="match status" value="1"/>
</dbReference>
<dbReference type="Gene3D" id="2.40.50.140">
    <property type="entry name" value="Nucleic acid-binding proteins"/>
    <property type="match status" value="1"/>
</dbReference>
<dbReference type="SUPFAM" id="SSF50249">
    <property type="entry name" value="Nucleic acid-binding proteins"/>
    <property type="match status" value="1"/>
</dbReference>
<reference evidence="2 3" key="1">
    <citation type="journal article" date="2018" name="Mol. Plant">
        <title>The genome of Artemisia annua provides insight into the evolution of Asteraceae family and artemisinin biosynthesis.</title>
        <authorList>
            <person name="Shen Q."/>
            <person name="Zhang L."/>
            <person name="Liao Z."/>
            <person name="Wang S."/>
            <person name="Yan T."/>
            <person name="Shi P."/>
            <person name="Liu M."/>
            <person name="Fu X."/>
            <person name="Pan Q."/>
            <person name="Wang Y."/>
            <person name="Lv Z."/>
            <person name="Lu X."/>
            <person name="Zhang F."/>
            <person name="Jiang W."/>
            <person name="Ma Y."/>
            <person name="Chen M."/>
            <person name="Hao X."/>
            <person name="Li L."/>
            <person name="Tang Y."/>
            <person name="Lv G."/>
            <person name="Zhou Y."/>
            <person name="Sun X."/>
            <person name="Brodelius P.E."/>
            <person name="Rose J.K.C."/>
            <person name="Tang K."/>
        </authorList>
    </citation>
    <scope>NUCLEOTIDE SEQUENCE [LARGE SCALE GENOMIC DNA]</scope>
    <source>
        <strain evidence="3">cv. Huhao1</strain>
        <tissue evidence="2">Leaf</tissue>
    </source>
</reference>
<dbReference type="InterPro" id="IPR003871">
    <property type="entry name" value="RFA1B/D_OB_1st"/>
</dbReference>
<dbReference type="OrthoDB" id="1750540at2759"/>
<evidence type="ECO:0000259" key="1">
    <source>
        <dbReference type="Pfam" id="PF02721"/>
    </source>
</evidence>
<feature type="domain" description="Replication protein A 70 kDa DNA-binding subunit B/D first OB fold" evidence="1">
    <location>
        <begin position="6"/>
        <end position="116"/>
    </location>
</feature>
<protein>
    <recommendedName>
        <fullName evidence="1">Replication protein A 70 kDa DNA-binding subunit B/D first OB fold domain-containing protein</fullName>
    </recommendedName>
</protein>
<dbReference type="PANTHER" id="PTHR10492">
    <property type="match status" value="1"/>
</dbReference>
<proteinExistence type="predicted"/>
<gene>
    <name evidence="2" type="ORF">CTI12_AA398040</name>
</gene>
<accession>A0A2U1MBJ6</accession>
<dbReference type="EMBL" id="PKPP01005841">
    <property type="protein sequence ID" value="PWA58625.1"/>
    <property type="molecule type" value="Genomic_DNA"/>
</dbReference>
<dbReference type="AlphaFoldDB" id="A0A2U1MBJ6"/>
<organism evidence="2 3">
    <name type="scientific">Artemisia annua</name>
    <name type="common">Sweet wormwood</name>
    <dbReference type="NCBI Taxonomy" id="35608"/>
    <lineage>
        <taxon>Eukaryota</taxon>
        <taxon>Viridiplantae</taxon>
        <taxon>Streptophyta</taxon>
        <taxon>Embryophyta</taxon>
        <taxon>Tracheophyta</taxon>
        <taxon>Spermatophyta</taxon>
        <taxon>Magnoliopsida</taxon>
        <taxon>eudicotyledons</taxon>
        <taxon>Gunneridae</taxon>
        <taxon>Pentapetalae</taxon>
        <taxon>asterids</taxon>
        <taxon>campanulids</taxon>
        <taxon>Asterales</taxon>
        <taxon>Asteraceae</taxon>
        <taxon>Asteroideae</taxon>
        <taxon>Anthemideae</taxon>
        <taxon>Artemisiinae</taxon>
        <taxon>Artemisia</taxon>
    </lineage>
</organism>
<dbReference type="InterPro" id="IPR012340">
    <property type="entry name" value="NA-bd_OB-fold"/>
</dbReference>